<evidence type="ECO:0000256" key="9">
    <source>
        <dbReference type="ARBA" id="ARBA00022723"/>
    </source>
</evidence>
<sequence length="808" mass="85068">MSEAKASLPLATVFLKVGGMTCAACSGRVERGLAKLPGVEKAAVNLATEKAAVTYDSSRTSLGEIVHKIEALGYQVVRDKVEVKITGMTCAACSGRIERGLGKLPGVTSAVVNLAVEKATVEYYAGVSGIADIKAKIEQLGFGAHDLTDTAAVDREKEAREAEVTRQRLRLLVAAVFSLPLLLAMVLHMLGVMDSVAHFLMNPYLQWVLATPVQFIAGWQFYRGAYIVLKNGSANMDVLVVLGTSAAYFYSVANVLRQDPDLYFETSAILITLIILGKLLEATAKGRTSEAIKALMGLQAKTARVVRDGRELDIPIAEVLTGDIVVVRPGEKVPVDGVIVDGTSTIDESMLTGESLPVDKKAGDQVVGATINKLGTFKFEATKVGKDTALAQIVRIVEEAQGSKAPIQRFADVVSAYFVPAVVGLALLTFAAWFFLLDAGNFSRALVNFTAVLVIACPCALGLATPTSIMVGTGKGAEHGILIKGAEHLEHAHRLTTIVLDKTGTITKGEPEITDIIPMAGLDAATLLQLAVRAEKNSEHPLAQAIVSYGKQQGLVPEDPASFTAIPGHGVEVTVDGQRILVGTRKLLQDNAIDIAGAIGPMEELELQGKTVMLFALENQLSGLFAVADTVKANSAEAVAGLQNMGIEVWMITGDNSRTARAIAGAVGITNVMAEVLPEHKAEKVAALKQEGKIVAMVGDGINDAPALATADVGFAIGTGTDVAIAAADITLMRGDLTGIVAAIRLSRATMRNIKQNLFWALVYNSLGIPVAAAGFLSPVLAGAAMAFSSVSVVTNALRLKRFNPYKP</sequence>
<keyword evidence="5" id="KW-0813">Transport</keyword>
<dbReference type="EMBL" id="CP036259">
    <property type="protein sequence ID" value="QDR81529.1"/>
    <property type="molecule type" value="Genomic_DNA"/>
</dbReference>
<feature type="transmembrane region" description="Helical" evidence="23">
    <location>
        <begin position="169"/>
        <end position="192"/>
    </location>
</feature>
<evidence type="ECO:0000256" key="1">
    <source>
        <dbReference type="ARBA" id="ARBA00004651"/>
    </source>
</evidence>
<gene>
    <name evidence="25" type="primary">copA_1</name>
    <name evidence="25" type="ORF">SPTER_29150</name>
</gene>
<evidence type="ECO:0000256" key="15">
    <source>
        <dbReference type="ARBA" id="ARBA00022967"/>
    </source>
</evidence>
<evidence type="ECO:0000256" key="7">
    <source>
        <dbReference type="ARBA" id="ARBA00022553"/>
    </source>
</evidence>
<dbReference type="SUPFAM" id="SSF55008">
    <property type="entry name" value="HMA, heavy metal-associated domain"/>
    <property type="match status" value="2"/>
</dbReference>
<dbReference type="InterPro" id="IPR059000">
    <property type="entry name" value="ATPase_P-type_domA"/>
</dbReference>
<dbReference type="GO" id="GO:0005507">
    <property type="term" value="F:copper ion binding"/>
    <property type="evidence" value="ECO:0007669"/>
    <property type="project" value="InterPro"/>
</dbReference>
<dbReference type="Pfam" id="PF00122">
    <property type="entry name" value="E1-E2_ATPase"/>
    <property type="match status" value="1"/>
</dbReference>
<evidence type="ECO:0000256" key="22">
    <source>
        <dbReference type="ARBA" id="ARBA00049289"/>
    </source>
</evidence>
<dbReference type="InterPro" id="IPR027256">
    <property type="entry name" value="P-typ_ATPase_IB"/>
</dbReference>
<accession>A0A517DVY5</accession>
<evidence type="ECO:0000256" key="8">
    <source>
        <dbReference type="ARBA" id="ARBA00022692"/>
    </source>
</evidence>
<evidence type="ECO:0000256" key="14">
    <source>
        <dbReference type="ARBA" id="ARBA00022842"/>
    </source>
</evidence>
<feature type="transmembrane region" description="Helical" evidence="23">
    <location>
        <begin position="204"/>
        <end position="222"/>
    </location>
</feature>
<dbReference type="AlphaFoldDB" id="A0A517DVY5"/>
<keyword evidence="13 23" id="KW-0067">ATP-binding</keyword>
<keyword evidence="10" id="KW-0677">Repeat</keyword>
<feature type="transmembrane region" description="Helical" evidence="23">
    <location>
        <begin position="757"/>
        <end position="774"/>
    </location>
</feature>
<evidence type="ECO:0000313" key="25">
    <source>
        <dbReference type="EMBL" id="QDR81529.1"/>
    </source>
</evidence>
<comment type="similarity">
    <text evidence="2 23">Belongs to the cation transport ATPase (P-type) (TC 3.A.3) family. Type IB subfamily.</text>
</comment>
<dbReference type="SUPFAM" id="SSF81665">
    <property type="entry name" value="Calcium ATPase, transmembrane domain M"/>
    <property type="match status" value="1"/>
</dbReference>
<dbReference type="PRINTS" id="PR00943">
    <property type="entry name" value="CUATPASE"/>
</dbReference>
<dbReference type="SFLD" id="SFLDG00002">
    <property type="entry name" value="C1.7:_P-type_atpase_like"/>
    <property type="match status" value="1"/>
</dbReference>
<feature type="transmembrane region" description="Helical" evidence="23">
    <location>
        <begin position="442"/>
        <end position="465"/>
    </location>
</feature>
<evidence type="ECO:0000256" key="20">
    <source>
        <dbReference type="ARBA" id="ARBA00029719"/>
    </source>
</evidence>
<feature type="transmembrane region" description="Helical" evidence="23">
    <location>
        <begin position="234"/>
        <end position="256"/>
    </location>
</feature>
<dbReference type="GO" id="GO:0055070">
    <property type="term" value="P:copper ion homeostasis"/>
    <property type="evidence" value="ECO:0007669"/>
    <property type="project" value="TreeGrafter"/>
</dbReference>
<dbReference type="CDD" id="cd02094">
    <property type="entry name" value="P-type_ATPase_Cu-like"/>
    <property type="match status" value="1"/>
</dbReference>
<comment type="catalytic activity">
    <reaction evidence="22">
        <text>Cu(+)(in) + ATP + H2O = Cu(+)(out) + ADP + phosphate + H(+)</text>
        <dbReference type="Rhea" id="RHEA:25792"/>
        <dbReference type="ChEBI" id="CHEBI:15377"/>
        <dbReference type="ChEBI" id="CHEBI:15378"/>
        <dbReference type="ChEBI" id="CHEBI:30616"/>
        <dbReference type="ChEBI" id="CHEBI:43474"/>
        <dbReference type="ChEBI" id="CHEBI:49552"/>
        <dbReference type="ChEBI" id="CHEBI:456216"/>
        <dbReference type="EC" id="7.2.2.8"/>
    </reaction>
</comment>
<keyword evidence="17" id="KW-0186">Copper</keyword>
<feature type="transmembrane region" description="Helical" evidence="23">
    <location>
        <begin position="262"/>
        <end position="280"/>
    </location>
</feature>
<evidence type="ECO:0000256" key="21">
    <source>
        <dbReference type="ARBA" id="ARBA00033239"/>
    </source>
</evidence>
<dbReference type="FunFam" id="2.70.150.10:FF:000002">
    <property type="entry name" value="Copper-transporting ATPase 1, putative"/>
    <property type="match status" value="1"/>
</dbReference>
<dbReference type="FunFam" id="3.40.50.1000:FF:000144">
    <property type="entry name" value="copper-transporting ATPase 1 isoform X2"/>
    <property type="match status" value="1"/>
</dbReference>
<dbReference type="InterPro" id="IPR006122">
    <property type="entry name" value="HMA_Cu_ion-bd"/>
</dbReference>
<dbReference type="GO" id="GO:0005886">
    <property type="term" value="C:plasma membrane"/>
    <property type="evidence" value="ECO:0007669"/>
    <property type="project" value="UniProtKB-SubCell"/>
</dbReference>
<evidence type="ECO:0000256" key="17">
    <source>
        <dbReference type="ARBA" id="ARBA00023008"/>
    </source>
</evidence>
<evidence type="ECO:0000256" key="4">
    <source>
        <dbReference type="ARBA" id="ARBA00015102"/>
    </source>
</evidence>
<keyword evidence="12" id="KW-0187">Copper transport</keyword>
<dbReference type="GO" id="GO:0005524">
    <property type="term" value="F:ATP binding"/>
    <property type="evidence" value="ECO:0007669"/>
    <property type="project" value="UniProtKB-UniRule"/>
</dbReference>
<dbReference type="Gene3D" id="3.30.70.100">
    <property type="match status" value="2"/>
</dbReference>
<keyword evidence="26" id="KW-1185">Reference proteome</keyword>
<evidence type="ECO:0000256" key="5">
    <source>
        <dbReference type="ARBA" id="ARBA00022448"/>
    </source>
</evidence>
<dbReference type="SUPFAM" id="SSF56784">
    <property type="entry name" value="HAD-like"/>
    <property type="match status" value="1"/>
</dbReference>
<protein>
    <recommendedName>
        <fullName evidence="4">Copper-exporting P-type ATPase</fullName>
        <ecNumber evidence="3">7.2.2.8</ecNumber>
    </recommendedName>
    <alternativeName>
        <fullName evidence="20">Copper-exporting P-type ATPase A</fullName>
    </alternativeName>
    <alternativeName>
        <fullName evidence="21">Cu(+)-exporting ATPase</fullName>
    </alternativeName>
</protein>
<dbReference type="FunFam" id="3.30.70.100:FF:000005">
    <property type="entry name" value="Copper-exporting P-type ATPase A"/>
    <property type="match status" value="2"/>
</dbReference>
<name>A0A517DVY5_9FIRM</name>
<dbReference type="NCBIfam" id="TIGR01525">
    <property type="entry name" value="ATPase-IB_hvy"/>
    <property type="match status" value="1"/>
</dbReference>
<dbReference type="Gene3D" id="3.40.1110.10">
    <property type="entry name" value="Calcium-transporting ATPase, cytoplasmic domain N"/>
    <property type="match status" value="1"/>
</dbReference>
<dbReference type="InterPro" id="IPR018303">
    <property type="entry name" value="ATPase_P-typ_P_site"/>
</dbReference>
<dbReference type="NCBIfam" id="TIGR00003">
    <property type="entry name" value="copper ion binding protein"/>
    <property type="match status" value="2"/>
</dbReference>
<dbReference type="NCBIfam" id="TIGR01494">
    <property type="entry name" value="ATPase_P-type"/>
    <property type="match status" value="1"/>
</dbReference>
<dbReference type="InterPro" id="IPR023214">
    <property type="entry name" value="HAD_sf"/>
</dbReference>
<dbReference type="InterPro" id="IPR023299">
    <property type="entry name" value="ATPase_P-typ_cyto_dom_N"/>
</dbReference>
<reference evidence="25 26" key="1">
    <citation type="submission" date="2019-02" db="EMBL/GenBank/DDBJ databases">
        <title>Closed genome of Sporomusa termitida DSM 4440.</title>
        <authorList>
            <person name="Poehlein A."/>
            <person name="Daniel R."/>
        </authorList>
    </citation>
    <scope>NUCLEOTIDE SEQUENCE [LARGE SCALE GENOMIC DNA]</scope>
    <source>
        <strain evidence="25 26">DSM 4440</strain>
    </source>
</reference>
<evidence type="ECO:0000256" key="10">
    <source>
        <dbReference type="ARBA" id="ARBA00022737"/>
    </source>
</evidence>
<dbReference type="GO" id="GO:0140581">
    <property type="term" value="F:P-type monovalent copper transporter activity"/>
    <property type="evidence" value="ECO:0007669"/>
    <property type="project" value="UniProtKB-EC"/>
</dbReference>
<dbReference type="NCBIfam" id="TIGR01511">
    <property type="entry name" value="ATPase-IB1_Cu"/>
    <property type="match status" value="1"/>
</dbReference>
<evidence type="ECO:0000313" key="26">
    <source>
        <dbReference type="Proteomes" id="UP000320776"/>
    </source>
</evidence>
<dbReference type="GO" id="GO:0016887">
    <property type="term" value="F:ATP hydrolysis activity"/>
    <property type="evidence" value="ECO:0007669"/>
    <property type="project" value="InterPro"/>
</dbReference>
<feature type="domain" description="HMA" evidence="24">
    <location>
        <begin position="11"/>
        <end position="77"/>
    </location>
</feature>
<dbReference type="KEGG" id="sted:SPTER_29150"/>
<evidence type="ECO:0000256" key="13">
    <source>
        <dbReference type="ARBA" id="ARBA00022840"/>
    </source>
</evidence>
<dbReference type="InterPro" id="IPR044492">
    <property type="entry name" value="P_typ_ATPase_HD_dom"/>
</dbReference>
<dbReference type="PRINTS" id="PR00942">
    <property type="entry name" value="CUATPASEI"/>
</dbReference>
<keyword evidence="9 23" id="KW-0479">Metal-binding</keyword>
<keyword evidence="19 23" id="KW-0472">Membrane</keyword>
<dbReference type="InterPro" id="IPR006121">
    <property type="entry name" value="HMA_dom"/>
</dbReference>
<dbReference type="PROSITE" id="PS01047">
    <property type="entry name" value="HMA_1"/>
    <property type="match status" value="2"/>
</dbReference>
<dbReference type="RefSeq" id="WP_144351010.1">
    <property type="nucleotide sequence ID" value="NZ_CP036259.1"/>
</dbReference>
<dbReference type="InterPro" id="IPR008250">
    <property type="entry name" value="ATPase_P-typ_transduc_dom_A_sf"/>
</dbReference>
<dbReference type="GO" id="GO:0043682">
    <property type="term" value="F:P-type divalent copper transporter activity"/>
    <property type="evidence" value="ECO:0007669"/>
    <property type="project" value="TreeGrafter"/>
</dbReference>
<proteinExistence type="inferred from homology"/>
<evidence type="ECO:0000256" key="18">
    <source>
        <dbReference type="ARBA" id="ARBA00023065"/>
    </source>
</evidence>
<dbReference type="PROSITE" id="PS00154">
    <property type="entry name" value="ATPASE_E1_E2"/>
    <property type="match status" value="1"/>
</dbReference>
<evidence type="ECO:0000256" key="16">
    <source>
        <dbReference type="ARBA" id="ARBA00022989"/>
    </source>
</evidence>
<keyword evidence="18" id="KW-0406">Ion transport</keyword>
<dbReference type="Pfam" id="PF00702">
    <property type="entry name" value="Hydrolase"/>
    <property type="match status" value="1"/>
</dbReference>
<dbReference type="SFLD" id="SFLDF00027">
    <property type="entry name" value="p-type_atpase"/>
    <property type="match status" value="1"/>
</dbReference>
<evidence type="ECO:0000256" key="19">
    <source>
        <dbReference type="ARBA" id="ARBA00023136"/>
    </source>
</evidence>
<dbReference type="Gene3D" id="2.70.150.10">
    <property type="entry name" value="Calcium-transporting ATPase, cytoplasmic transduction domain A"/>
    <property type="match status" value="1"/>
</dbReference>
<dbReference type="PRINTS" id="PR00119">
    <property type="entry name" value="CATATPASE"/>
</dbReference>
<dbReference type="Proteomes" id="UP000320776">
    <property type="component" value="Chromosome"/>
</dbReference>
<dbReference type="InterPro" id="IPR001757">
    <property type="entry name" value="P_typ_ATPase"/>
</dbReference>
<evidence type="ECO:0000256" key="2">
    <source>
        <dbReference type="ARBA" id="ARBA00006024"/>
    </source>
</evidence>
<dbReference type="InterPro" id="IPR017969">
    <property type="entry name" value="Heavy-metal-associated_CS"/>
</dbReference>
<dbReference type="PANTHER" id="PTHR43520">
    <property type="entry name" value="ATP7, ISOFORM B"/>
    <property type="match status" value="1"/>
</dbReference>
<dbReference type="Gene3D" id="3.40.50.1000">
    <property type="entry name" value="HAD superfamily/HAD-like"/>
    <property type="match status" value="1"/>
</dbReference>
<keyword evidence="16 23" id="KW-1133">Transmembrane helix</keyword>
<dbReference type="InterPro" id="IPR036163">
    <property type="entry name" value="HMA_dom_sf"/>
</dbReference>
<evidence type="ECO:0000256" key="11">
    <source>
        <dbReference type="ARBA" id="ARBA00022741"/>
    </source>
</evidence>
<dbReference type="InterPro" id="IPR036412">
    <property type="entry name" value="HAD-like_sf"/>
</dbReference>
<comment type="subcellular location">
    <subcellularLocation>
        <location evidence="1">Cell membrane</location>
        <topology evidence="1">Multi-pass membrane protein</topology>
    </subcellularLocation>
</comment>
<dbReference type="OrthoDB" id="9760802at2"/>
<dbReference type="InterPro" id="IPR023298">
    <property type="entry name" value="ATPase_P-typ_TM_dom_sf"/>
</dbReference>
<feature type="domain" description="HMA" evidence="24">
    <location>
        <begin position="79"/>
        <end position="145"/>
    </location>
</feature>
<dbReference type="Pfam" id="PF00403">
    <property type="entry name" value="HMA"/>
    <property type="match status" value="2"/>
</dbReference>
<dbReference type="PANTHER" id="PTHR43520:SF8">
    <property type="entry name" value="P-TYPE CU(+) TRANSPORTER"/>
    <property type="match status" value="1"/>
</dbReference>
<feature type="transmembrane region" description="Helical" evidence="23">
    <location>
        <begin position="414"/>
        <end position="436"/>
    </location>
</feature>
<keyword evidence="11 23" id="KW-0547">Nucleotide-binding</keyword>
<dbReference type="SUPFAM" id="SSF81653">
    <property type="entry name" value="Calcium ATPase, transduction domain A"/>
    <property type="match status" value="1"/>
</dbReference>
<keyword evidence="14" id="KW-0460">Magnesium</keyword>
<dbReference type="EC" id="7.2.2.8" evidence="3"/>
<evidence type="ECO:0000256" key="23">
    <source>
        <dbReference type="RuleBase" id="RU362081"/>
    </source>
</evidence>
<dbReference type="SFLD" id="SFLDS00003">
    <property type="entry name" value="Haloacid_Dehalogenase"/>
    <property type="match status" value="1"/>
</dbReference>
<evidence type="ECO:0000256" key="3">
    <source>
        <dbReference type="ARBA" id="ARBA00012517"/>
    </source>
</evidence>
<keyword evidence="8 23" id="KW-0812">Transmembrane</keyword>
<evidence type="ECO:0000259" key="24">
    <source>
        <dbReference type="PROSITE" id="PS50846"/>
    </source>
</evidence>
<dbReference type="PROSITE" id="PS50846">
    <property type="entry name" value="HMA_2"/>
    <property type="match status" value="2"/>
</dbReference>
<organism evidence="25 26">
    <name type="scientific">Sporomusa termitida</name>
    <dbReference type="NCBI Taxonomy" id="2377"/>
    <lineage>
        <taxon>Bacteria</taxon>
        <taxon>Bacillati</taxon>
        <taxon>Bacillota</taxon>
        <taxon>Negativicutes</taxon>
        <taxon>Selenomonadales</taxon>
        <taxon>Sporomusaceae</taxon>
        <taxon>Sporomusa</taxon>
    </lineage>
</organism>
<keyword evidence="6 23" id="KW-1003">Cell membrane</keyword>
<evidence type="ECO:0000256" key="6">
    <source>
        <dbReference type="ARBA" id="ARBA00022475"/>
    </source>
</evidence>
<evidence type="ECO:0000256" key="12">
    <source>
        <dbReference type="ARBA" id="ARBA00022796"/>
    </source>
</evidence>
<dbReference type="CDD" id="cd00371">
    <property type="entry name" value="HMA"/>
    <property type="match status" value="2"/>
</dbReference>
<keyword evidence="7" id="KW-0597">Phosphoprotein</keyword>
<keyword evidence="15" id="KW-1278">Translocase</keyword>